<dbReference type="SUPFAM" id="SSF53335">
    <property type="entry name" value="S-adenosyl-L-methionine-dependent methyltransferases"/>
    <property type="match status" value="1"/>
</dbReference>
<dbReference type="PANTHER" id="PTHR32319">
    <property type="entry name" value="BACTERIAL HEMOLYSIN-LIKE PROTEIN"/>
    <property type="match status" value="1"/>
</dbReference>
<feature type="domain" description="Ribosomal RNA methyltransferase FtsJ" evidence="4">
    <location>
        <begin position="59"/>
        <end position="237"/>
    </location>
</feature>
<dbReference type="PANTHER" id="PTHR32319:SF0">
    <property type="entry name" value="BACTERIAL HEMOLYSIN-LIKE PROTEIN"/>
    <property type="match status" value="1"/>
</dbReference>
<dbReference type="PROSITE" id="PS50889">
    <property type="entry name" value="S4"/>
    <property type="match status" value="1"/>
</dbReference>
<dbReference type="SUPFAM" id="SSF55174">
    <property type="entry name" value="Alpha-L RNA-binding motif"/>
    <property type="match status" value="1"/>
</dbReference>
<dbReference type="InterPro" id="IPR047048">
    <property type="entry name" value="TlyA"/>
</dbReference>
<dbReference type="KEGG" id="mphn:HGG64_02620"/>
<evidence type="ECO:0000259" key="4">
    <source>
        <dbReference type="Pfam" id="PF01728"/>
    </source>
</evidence>
<comment type="similarity">
    <text evidence="2">Belongs to the TlyA family.</text>
</comment>
<dbReference type="AlphaFoldDB" id="A0A858U5R5"/>
<dbReference type="Gene3D" id="3.40.50.150">
    <property type="entry name" value="Vaccinia Virus protein VP39"/>
    <property type="match status" value="1"/>
</dbReference>
<accession>A0A858U5R5</accession>
<dbReference type="EMBL" id="CP051480">
    <property type="protein sequence ID" value="QJG66583.1"/>
    <property type="molecule type" value="Genomic_DNA"/>
</dbReference>
<reference evidence="5 6" key="1">
    <citation type="submission" date="2020-04" db="EMBL/GenBank/DDBJ databases">
        <title>Novel Mycoplasma species detected in Phocoena phocoena (harbor porpoise) from the USA.</title>
        <authorList>
            <person name="Volokhov D.V."/>
        </authorList>
    </citation>
    <scope>NUCLEOTIDE SEQUENCE [LARGE SCALE GENOMIC DNA]</scope>
    <source>
        <strain evidence="5 6">C264-NAS</strain>
    </source>
</reference>
<keyword evidence="5" id="KW-0808">Transferase</keyword>
<dbReference type="GO" id="GO:0003723">
    <property type="term" value="F:RNA binding"/>
    <property type="evidence" value="ECO:0007669"/>
    <property type="project" value="UniProtKB-KW"/>
</dbReference>
<dbReference type="InterPro" id="IPR036986">
    <property type="entry name" value="S4_RNA-bd_sf"/>
</dbReference>
<proteinExistence type="inferred from homology"/>
<dbReference type="CDD" id="cd00165">
    <property type="entry name" value="S4"/>
    <property type="match status" value="1"/>
</dbReference>
<evidence type="ECO:0000256" key="3">
    <source>
        <dbReference type="PROSITE-ProRule" id="PRU00182"/>
    </source>
</evidence>
<dbReference type="GO" id="GO:0008168">
    <property type="term" value="F:methyltransferase activity"/>
    <property type="evidence" value="ECO:0007669"/>
    <property type="project" value="UniProtKB-KW"/>
</dbReference>
<keyword evidence="5" id="KW-0489">Methyltransferase</keyword>
<organism evidence="5 6">
    <name type="scientific">Mycoplasma phocoeninasale</name>
    <dbReference type="NCBI Taxonomy" id="2726117"/>
    <lineage>
        <taxon>Bacteria</taxon>
        <taxon>Bacillati</taxon>
        <taxon>Mycoplasmatota</taxon>
        <taxon>Mollicutes</taxon>
        <taxon>Mycoplasmataceae</taxon>
        <taxon>Mycoplasma</taxon>
    </lineage>
</organism>
<dbReference type="InterPro" id="IPR002877">
    <property type="entry name" value="RNA_MeTrfase_FtsJ_dom"/>
</dbReference>
<evidence type="ECO:0000313" key="5">
    <source>
        <dbReference type="EMBL" id="QJG66583.1"/>
    </source>
</evidence>
<dbReference type="Proteomes" id="UP000501728">
    <property type="component" value="Chromosome"/>
</dbReference>
<keyword evidence="1 3" id="KW-0694">RNA-binding</keyword>
<dbReference type="GO" id="GO:0032259">
    <property type="term" value="P:methylation"/>
    <property type="evidence" value="ECO:0007669"/>
    <property type="project" value="UniProtKB-KW"/>
</dbReference>
<gene>
    <name evidence="5" type="ORF">HGG64_02620</name>
</gene>
<sequence length="243" mass="27548">MKRTILEIIASKNRLTAKESEALIREGKVIVNGERILLPSLKFNEDDIEVIIKNPKKEYVSRGAYKLLGAIEQFSLDITNKVCIDIGSSTGGFVEVLLKNEAKKVYAIDSGTNQLDYSLRINPKVSVHEKTNLKNLKKSMFSDTIDFVTCDVSFISLKHVFLVCKDILEKDRCIMALIKPQFEASSKYVESGGLVKEEHHQYIIDKVTKFAAENNFQLEKIARSPILGEKSKNIEYISLFRKV</sequence>
<evidence type="ECO:0000256" key="2">
    <source>
        <dbReference type="ARBA" id="ARBA00029460"/>
    </source>
</evidence>
<dbReference type="NCBIfam" id="TIGR00478">
    <property type="entry name" value="tly"/>
    <property type="match status" value="1"/>
</dbReference>
<protein>
    <submittedName>
        <fullName evidence="5">TlyA family RNA methyltransferase</fullName>
    </submittedName>
</protein>
<keyword evidence="6" id="KW-1185">Reference proteome</keyword>
<dbReference type="RefSeq" id="WP_169580407.1">
    <property type="nucleotide sequence ID" value="NZ_CP051480.1"/>
</dbReference>
<evidence type="ECO:0000313" key="6">
    <source>
        <dbReference type="Proteomes" id="UP000501728"/>
    </source>
</evidence>
<dbReference type="Pfam" id="PF01728">
    <property type="entry name" value="FtsJ"/>
    <property type="match status" value="1"/>
</dbReference>
<name>A0A858U5R5_9MOLU</name>
<dbReference type="Gene3D" id="3.10.290.10">
    <property type="entry name" value="RNA-binding S4 domain"/>
    <property type="match status" value="1"/>
</dbReference>
<dbReference type="InterPro" id="IPR004538">
    <property type="entry name" value="Hemolysin_A/TlyA"/>
</dbReference>
<evidence type="ECO:0000256" key="1">
    <source>
        <dbReference type="ARBA" id="ARBA00022884"/>
    </source>
</evidence>
<dbReference type="InterPro" id="IPR029063">
    <property type="entry name" value="SAM-dependent_MTases_sf"/>
</dbReference>